<keyword evidence="2" id="KW-1185">Reference proteome</keyword>
<comment type="caution">
    <text evidence="1">The sequence shown here is derived from an EMBL/GenBank/DDBJ whole genome shotgun (WGS) entry which is preliminary data.</text>
</comment>
<dbReference type="AlphaFoldDB" id="A0ABD0NXA3"/>
<sequence>GVSGPLSQPPAESGVPLPAINLLFKDGELKEWNGRAPPSLHISAPQRDQPT</sequence>
<proteinExistence type="predicted"/>
<accession>A0ABD0NXA3</accession>
<evidence type="ECO:0000313" key="1">
    <source>
        <dbReference type="EMBL" id="KAL0166092.1"/>
    </source>
</evidence>
<protein>
    <submittedName>
        <fullName evidence="1">Uncharacterized protein</fullName>
    </submittedName>
</protein>
<dbReference type="Proteomes" id="UP001529510">
    <property type="component" value="Unassembled WGS sequence"/>
</dbReference>
<feature type="non-terminal residue" evidence="1">
    <location>
        <position position="1"/>
    </location>
</feature>
<name>A0ABD0NXA3_CIRMR</name>
<gene>
    <name evidence="1" type="ORF">M9458_037936</name>
</gene>
<evidence type="ECO:0000313" key="2">
    <source>
        <dbReference type="Proteomes" id="UP001529510"/>
    </source>
</evidence>
<organism evidence="1 2">
    <name type="scientific">Cirrhinus mrigala</name>
    <name type="common">Mrigala</name>
    <dbReference type="NCBI Taxonomy" id="683832"/>
    <lineage>
        <taxon>Eukaryota</taxon>
        <taxon>Metazoa</taxon>
        <taxon>Chordata</taxon>
        <taxon>Craniata</taxon>
        <taxon>Vertebrata</taxon>
        <taxon>Euteleostomi</taxon>
        <taxon>Actinopterygii</taxon>
        <taxon>Neopterygii</taxon>
        <taxon>Teleostei</taxon>
        <taxon>Ostariophysi</taxon>
        <taxon>Cypriniformes</taxon>
        <taxon>Cyprinidae</taxon>
        <taxon>Labeoninae</taxon>
        <taxon>Labeonini</taxon>
        <taxon>Cirrhinus</taxon>
    </lineage>
</organism>
<reference evidence="1 2" key="1">
    <citation type="submission" date="2024-05" db="EMBL/GenBank/DDBJ databases">
        <title>Genome sequencing and assembly of Indian major carp, Cirrhinus mrigala (Hamilton, 1822).</title>
        <authorList>
            <person name="Mohindra V."/>
            <person name="Chowdhury L.M."/>
            <person name="Lal K."/>
            <person name="Jena J.K."/>
        </authorList>
    </citation>
    <scope>NUCLEOTIDE SEQUENCE [LARGE SCALE GENOMIC DNA]</scope>
    <source>
        <strain evidence="1">CM1030</strain>
        <tissue evidence="1">Blood</tissue>
    </source>
</reference>
<dbReference type="EMBL" id="JAMKFB020000019">
    <property type="protein sequence ID" value="KAL0166092.1"/>
    <property type="molecule type" value="Genomic_DNA"/>
</dbReference>